<evidence type="ECO:0000313" key="1">
    <source>
        <dbReference type="EMBL" id="AIK68857.1"/>
    </source>
</evidence>
<reference evidence="1 2" key="1">
    <citation type="submission" date="2014-06" db="EMBL/GenBank/DDBJ databases">
        <authorList>
            <person name="Pfaffle P.K."/>
            <person name="Tobiason D.M."/>
            <person name="Arnold K."/>
            <person name="Ash A."/>
            <person name="Austin Q."/>
            <person name="Brahm K."/>
            <person name="Carberry B."/>
            <person name="Grant J."/>
            <person name="Leckie K."/>
            <person name="Meder A."/>
            <person name="Newsom A."/>
            <person name="Reinecke M."/>
            <person name="Rognrud K."/>
            <person name="Serrano M.G."/>
            <person name="Buck G."/>
            <person name="Lee V."/>
            <person name="Wang Y."/>
            <person name="Carvalho R."/>
            <person name="Voegtly L."/>
            <person name="Shi R."/>
            <person name="Duckworth R."/>
            <person name="Johnson A."/>
            <person name="Loviza R."/>
            <person name="Walstead R."/>
            <person name="Shah Z."/>
            <person name="Kiflezghi M."/>
            <person name="Wade K."/>
            <person name="Anders K.R."/>
            <person name="Braun M.A."/>
            <person name="Delesalle V.A."/>
            <person name="Hughes L.E."/>
            <person name="Ware V.C."/>
            <person name="Bradley K.W."/>
            <person name="Barker L.P."/>
            <person name="Asai D.J."/>
            <person name="Bowman C.A."/>
            <person name="Russell D.A."/>
            <person name="Pope W.H."/>
            <person name="Jacobs-Sera D."/>
            <person name="Hendrix R.W."/>
            <person name="Hatfull G.F."/>
        </authorList>
    </citation>
    <scope>NUCLEOTIDE SEQUENCE [LARGE SCALE GENOMIC DNA]</scope>
</reference>
<dbReference type="EMBL" id="KM101117">
    <property type="protein sequence ID" value="AIK68857.1"/>
    <property type="molecule type" value="Genomic_DNA"/>
</dbReference>
<accession>A0A076YPA4</accession>
<organism evidence="1 2">
    <name type="scientific">Mycobacterium phage LizLemon</name>
    <dbReference type="NCBI Taxonomy" id="1527533"/>
    <lineage>
        <taxon>Viruses</taxon>
        <taxon>Duplodnaviria</taxon>
        <taxon>Heunggongvirae</taxon>
        <taxon>Uroviricota</taxon>
        <taxon>Caudoviricetes</taxon>
        <taxon>Bclasvirinae</taxon>
        <taxon>Rosebushvirus</taxon>
        <taxon>Rosebushvirus rosebush</taxon>
    </lineage>
</organism>
<sequence>MSTTSGAVILRIAFPATGHVRTTEHATIVGARRALVGFVTGQGLARRGNGMAGILFRGETPEARYTITDTRSA</sequence>
<name>A0A076YPA4_9CAUD</name>
<dbReference type="Proteomes" id="UP000230449">
    <property type="component" value="Segment"/>
</dbReference>
<proteinExistence type="predicted"/>
<evidence type="ECO:0000313" key="2">
    <source>
        <dbReference type="Proteomes" id="UP000230449"/>
    </source>
</evidence>
<protein>
    <submittedName>
        <fullName evidence="1">Uncharacterized protein</fullName>
    </submittedName>
</protein>
<gene>
    <name evidence="1" type="ORF">PBI_LIZLEMON_83</name>
</gene>